<dbReference type="OrthoDB" id="409173at2759"/>
<comment type="subcellular location">
    <subcellularLocation>
        <location evidence="1">Membrane</location>
        <topology evidence="1">Multi-pass membrane protein</topology>
    </subcellularLocation>
</comment>
<dbReference type="GO" id="GO:0005384">
    <property type="term" value="F:manganese ion transmembrane transporter activity"/>
    <property type="evidence" value="ECO:0007669"/>
    <property type="project" value="TreeGrafter"/>
</dbReference>
<evidence type="ECO:0000256" key="3">
    <source>
        <dbReference type="ARBA" id="ARBA00022989"/>
    </source>
</evidence>
<feature type="transmembrane region" description="Helical" evidence="6">
    <location>
        <begin position="79"/>
        <end position="101"/>
    </location>
</feature>
<keyword evidence="2 6" id="KW-0812">Transmembrane</keyword>
<reference evidence="7" key="1">
    <citation type="submission" date="2021-02" db="EMBL/GenBank/DDBJ databases">
        <authorList>
            <person name="Nieuwenhuis M."/>
            <person name="Van De Peppel L.J.J."/>
        </authorList>
    </citation>
    <scope>NUCLEOTIDE SEQUENCE</scope>
    <source>
        <strain evidence="7">D49</strain>
    </source>
</reference>
<accession>A0A9P7GFK5</accession>
<sequence>MSVPASVPPASLPATGTPSTTGQHDQAAAAPKSTAARVKSIARTVIHHAKRHTGVGMVCAVAYFDPGNWGVDLQAGSQFGYRLLFVVLLAGIIAVFLQVLASRLGCVTGL</sequence>
<keyword evidence="3 6" id="KW-1133">Transmembrane helix</keyword>
<evidence type="ECO:0000256" key="5">
    <source>
        <dbReference type="SAM" id="MobiDB-lite"/>
    </source>
</evidence>
<proteinExistence type="predicted"/>
<dbReference type="PANTHER" id="PTHR11706">
    <property type="entry name" value="SOLUTE CARRIER PROTEIN FAMILY 11 MEMBER"/>
    <property type="match status" value="1"/>
</dbReference>
<evidence type="ECO:0000313" key="8">
    <source>
        <dbReference type="Proteomes" id="UP000717328"/>
    </source>
</evidence>
<reference evidence="7" key="2">
    <citation type="submission" date="2021-10" db="EMBL/GenBank/DDBJ databases">
        <title>Phylogenomics reveals ancestral predisposition of the termite-cultivated fungus Termitomyces towards a domesticated lifestyle.</title>
        <authorList>
            <person name="Auxier B."/>
            <person name="Grum-Grzhimaylo A."/>
            <person name="Cardenas M.E."/>
            <person name="Lodge J.D."/>
            <person name="Laessoe T."/>
            <person name="Pedersen O."/>
            <person name="Smith M.E."/>
            <person name="Kuyper T.W."/>
            <person name="Franco-Molano E.A."/>
            <person name="Baroni T.J."/>
            <person name="Aanen D.K."/>
        </authorList>
    </citation>
    <scope>NUCLEOTIDE SEQUENCE</scope>
    <source>
        <strain evidence="7">D49</strain>
    </source>
</reference>
<feature type="region of interest" description="Disordered" evidence="5">
    <location>
        <begin position="1"/>
        <end position="33"/>
    </location>
</feature>
<protein>
    <submittedName>
        <fullName evidence="7">Uncharacterized protein</fullName>
    </submittedName>
</protein>
<evidence type="ECO:0000256" key="6">
    <source>
        <dbReference type="SAM" id="Phobius"/>
    </source>
</evidence>
<dbReference type="GO" id="GO:0005886">
    <property type="term" value="C:plasma membrane"/>
    <property type="evidence" value="ECO:0007669"/>
    <property type="project" value="TreeGrafter"/>
</dbReference>
<feature type="non-terminal residue" evidence="7">
    <location>
        <position position="1"/>
    </location>
</feature>
<dbReference type="GO" id="GO:0030026">
    <property type="term" value="P:intracellular manganese ion homeostasis"/>
    <property type="evidence" value="ECO:0007669"/>
    <property type="project" value="TreeGrafter"/>
</dbReference>
<organism evidence="7 8">
    <name type="scientific">Sphagnurus paluster</name>
    <dbReference type="NCBI Taxonomy" id="117069"/>
    <lineage>
        <taxon>Eukaryota</taxon>
        <taxon>Fungi</taxon>
        <taxon>Dikarya</taxon>
        <taxon>Basidiomycota</taxon>
        <taxon>Agaricomycotina</taxon>
        <taxon>Agaricomycetes</taxon>
        <taxon>Agaricomycetidae</taxon>
        <taxon>Agaricales</taxon>
        <taxon>Tricholomatineae</taxon>
        <taxon>Lyophyllaceae</taxon>
        <taxon>Sphagnurus</taxon>
    </lineage>
</organism>
<comment type="caution">
    <text evidence="7">The sequence shown here is derived from an EMBL/GenBank/DDBJ whole genome shotgun (WGS) entry which is preliminary data.</text>
</comment>
<dbReference type="Pfam" id="PF01566">
    <property type="entry name" value="Nramp"/>
    <property type="match status" value="1"/>
</dbReference>
<evidence type="ECO:0000313" key="7">
    <source>
        <dbReference type="EMBL" id="KAG5649682.1"/>
    </source>
</evidence>
<keyword evidence="4 6" id="KW-0472">Membrane</keyword>
<evidence type="ECO:0000256" key="1">
    <source>
        <dbReference type="ARBA" id="ARBA00004141"/>
    </source>
</evidence>
<gene>
    <name evidence="7" type="ORF">H0H81_002517</name>
</gene>
<dbReference type="GO" id="GO:0015086">
    <property type="term" value="F:cadmium ion transmembrane transporter activity"/>
    <property type="evidence" value="ECO:0007669"/>
    <property type="project" value="TreeGrafter"/>
</dbReference>
<dbReference type="PANTHER" id="PTHR11706:SF101">
    <property type="entry name" value="MANGANESE TRANSPORTER SMF1"/>
    <property type="match status" value="1"/>
</dbReference>
<evidence type="ECO:0000256" key="4">
    <source>
        <dbReference type="ARBA" id="ARBA00023136"/>
    </source>
</evidence>
<feature type="compositionally biased region" description="Pro residues" evidence="5">
    <location>
        <begin position="1"/>
        <end position="11"/>
    </location>
</feature>
<evidence type="ECO:0000256" key="2">
    <source>
        <dbReference type="ARBA" id="ARBA00022692"/>
    </source>
</evidence>
<dbReference type="InterPro" id="IPR001046">
    <property type="entry name" value="NRAMP_fam"/>
</dbReference>
<dbReference type="Proteomes" id="UP000717328">
    <property type="component" value="Unassembled WGS sequence"/>
</dbReference>
<keyword evidence="8" id="KW-1185">Reference proteome</keyword>
<dbReference type="EMBL" id="JABCKI010000780">
    <property type="protein sequence ID" value="KAG5649682.1"/>
    <property type="molecule type" value="Genomic_DNA"/>
</dbReference>
<name>A0A9P7GFK5_9AGAR</name>
<dbReference type="AlphaFoldDB" id="A0A9P7GFK5"/>
<dbReference type="GO" id="GO:0034755">
    <property type="term" value="P:iron ion transmembrane transport"/>
    <property type="evidence" value="ECO:0007669"/>
    <property type="project" value="TreeGrafter"/>
</dbReference>